<dbReference type="Pfam" id="PF03548">
    <property type="entry name" value="LolA"/>
    <property type="match status" value="1"/>
</dbReference>
<feature type="compositionally biased region" description="Low complexity" evidence="11">
    <location>
        <begin position="1"/>
        <end position="17"/>
    </location>
</feature>
<keyword evidence="9 10" id="KW-0143">Chaperone</keyword>
<evidence type="ECO:0000256" key="10">
    <source>
        <dbReference type="HAMAP-Rule" id="MF_00240"/>
    </source>
</evidence>
<keyword evidence="6" id="KW-0732">Signal</keyword>
<name>A0A451BMF6_9GAMM</name>
<sequence length="266" mass="30035">MTPIGSQPSPSWEPPSSAEYASRPRGCGTKRFTTMIHRTPFYLLCLLSLGGHWFATASAETNNSPTARERLNRFLQEVHTLTANFQQTIFDEQGQSMEDSSGVAHLSRPKRFHWAYREPYPQTIVADGERVWFYDEELSQVIVKRWNSFSPDATPAALLTTVDHLEKFFTIEDLGPGKRAGETQAEQQWVKLTPKSSEATFVGIKLGFGEESIRIMELIDSFGQTTRLTFREITVNPKLDPKLFSFTPPKGVDVVEGSDTEDTKPR</sequence>
<evidence type="ECO:0000256" key="1">
    <source>
        <dbReference type="ARBA" id="ARBA00004418"/>
    </source>
</evidence>
<comment type="subcellular location">
    <subcellularLocation>
        <location evidence="1 10">Periplasm</location>
    </subcellularLocation>
</comment>
<evidence type="ECO:0000256" key="6">
    <source>
        <dbReference type="ARBA" id="ARBA00022729"/>
    </source>
</evidence>
<evidence type="ECO:0000256" key="9">
    <source>
        <dbReference type="ARBA" id="ARBA00023186"/>
    </source>
</evidence>
<protein>
    <recommendedName>
        <fullName evidence="4 10">Outer-membrane lipoprotein carrier protein</fullName>
    </recommendedName>
</protein>
<dbReference type="GO" id="GO:0042953">
    <property type="term" value="P:lipoprotein transport"/>
    <property type="evidence" value="ECO:0007669"/>
    <property type="project" value="InterPro"/>
</dbReference>
<comment type="similarity">
    <text evidence="2 10">Belongs to the LolA family.</text>
</comment>
<comment type="function">
    <text evidence="10">Participates in the translocation of lipoproteins from the inner membrane to the outer membrane. Only forms a complex with a lipoprotein if the residue after the N-terminal Cys is not an aspartate (The Asp acts as a targeting signal to indicate that the lipoprotein should stay in the inner membrane).</text>
</comment>
<comment type="subunit">
    <text evidence="3 10">Monomer.</text>
</comment>
<dbReference type="PANTHER" id="PTHR35869">
    <property type="entry name" value="OUTER-MEMBRANE LIPOPROTEIN CARRIER PROTEIN"/>
    <property type="match status" value="1"/>
</dbReference>
<dbReference type="AlphaFoldDB" id="A0A451BMF6"/>
<evidence type="ECO:0000256" key="11">
    <source>
        <dbReference type="SAM" id="MobiDB-lite"/>
    </source>
</evidence>
<keyword evidence="8 10" id="KW-0653">Protein transport</keyword>
<evidence type="ECO:0000256" key="3">
    <source>
        <dbReference type="ARBA" id="ARBA00011245"/>
    </source>
</evidence>
<organism evidence="12">
    <name type="scientific">Candidatus Kentrum sp. SD</name>
    <dbReference type="NCBI Taxonomy" id="2126332"/>
    <lineage>
        <taxon>Bacteria</taxon>
        <taxon>Pseudomonadati</taxon>
        <taxon>Pseudomonadota</taxon>
        <taxon>Gammaproteobacteria</taxon>
        <taxon>Candidatus Kentrum</taxon>
    </lineage>
</organism>
<gene>
    <name evidence="10" type="primary">lolA</name>
    <name evidence="12" type="ORF">BECKSD772D_GA0070982_105119</name>
</gene>
<evidence type="ECO:0000256" key="4">
    <source>
        <dbReference type="ARBA" id="ARBA00014035"/>
    </source>
</evidence>
<reference evidence="12" key="1">
    <citation type="submission" date="2019-02" db="EMBL/GenBank/DDBJ databases">
        <authorList>
            <person name="Gruber-Vodicka R. H."/>
            <person name="Seah K. B. B."/>
        </authorList>
    </citation>
    <scope>NUCLEOTIDE SEQUENCE</scope>
    <source>
        <strain evidence="12">BECK_S127</strain>
    </source>
</reference>
<dbReference type="Gene3D" id="2.50.20.10">
    <property type="entry name" value="Lipoprotein localisation LolA/LolB/LppX"/>
    <property type="match status" value="1"/>
</dbReference>
<dbReference type="SUPFAM" id="SSF89392">
    <property type="entry name" value="Prokaryotic lipoproteins and lipoprotein localization factors"/>
    <property type="match status" value="1"/>
</dbReference>
<evidence type="ECO:0000313" key="12">
    <source>
        <dbReference type="EMBL" id="VFK79485.1"/>
    </source>
</evidence>
<evidence type="ECO:0000256" key="8">
    <source>
        <dbReference type="ARBA" id="ARBA00022927"/>
    </source>
</evidence>
<keyword evidence="5 10" id="KW-0813">Transport</keyword>
<accession>A0A451BMF6</accession>
<evidence type="ECO:0000256" key="2">
    <source>
        <dbReference type="ARBA" id="ARBA00007615"/>
    </source>
</evidence>
<evidence type="ECO:0000256" key="7">
    <source>
        <dbReference type="ARBA" id="ARBA00022764"/>
    </source>
</evidence>
<dbReference type="EMBL" id="CAADHB010000051">
    <property type="protein sequence ID" value="VFK79485.1"/>
    <property type="molecule type" value="Genomic_DNA"/>
</dbReference>
<dbReference type="HAMAP" id="MF_00240">
    <property type="entry name" value="LolA"/>
    <property type="match status" value="1"/>
</dbReference>
<keyword evidence="12" id="KW-0449">Lipoprotein</keyword>
<dbReference type="CDD" id="cd16325">
    <property type="entry name" value="LolA"/>
    <property type="match status" value="1"/>
</dbReference>
<dbReference type="GO" id="GO:0030288">
    <property type="term" value="C:outer membrane-bounded periplasmic space"/>
    <property type="evidence" value="ECO:0007669"/>
    <property type="project" value="TreeGrafter"/>
</dbReference>
<keyword evidence="7 10" id="KW-0574">Periplasm</keyword>
<dbReference type="GO" id="GO:0044874">
    <property type="term" value="P:lipoprotein localization to outer membrane"/>
    <property type="evidence" value="ECO:0007669"/>
    <property type="project" value="UniProtKB-UniRule"/>
</dbReference>
<dbReference type="InterPro" id="IPR004564">
    <property type="entry name" value="OM_lipoprot_carrier_LolA-like"/>
</dbReference>
<feature type="region of interest" description="Disordered" evidence="11">
    <location>
        <begin position="1"/>
        <end position="24"/>
    </location>
</feature>
<dbReference type="PANTHER" id="PTHR35869:SF1">
    <property type="entry name" value="OUTER-MEMBRANE LIPOPROTEIN CARRIER PROTEIN"/>
    <property type="match status" value="1"/>
</dbReference>
<proteinExistence type="inferred from homology"/>
<evidence type="ECO:0000256" key="5">
    <source>
        <dbReference type="ARBA" id="ARBA00022448"/>
    </source>
</evidence>
<dbReference type="NCBIfam" id="TIGR00547">
    <property type="entry name" value="lolA"/>
    <property type="match status" value="1"/>
</dbReference>
<dbReference type="InterPro" id="IPR018323">
    <property type="entry name" value="OM_lipoprot_carrier_LolA_Pbac"/>
</dbReference>
<dbReference type="InterPro" id="IPR029046">
    <property type="entry name" value="LolA/LolB/LppX"/>
</dbReference>